<accession>A0A9P5TIX6</accession>
<sequence>MPAKATMDSVENKKTGLKKLWHCETLWTHLFAYVNLGFLIEHKGNGVIKQPLYHISECPNAPRDPPPSYENGYHQMHAIEACVQDAINHQIFDMINAALQMHYLNKADTLSPNDSYINSAGQPVPVENILPRTFYPAWLCSCYQHHIQSTPWQFVADATLGTMPSLGPDVGFTMNGDIVMVYFWVWSDPRLQACLLALSCMTLDEKDWLTWQSIDDYGAHVADPVSLHNLLCLEAECMQIVQLEA</sequence>
<dbReference type="Proteomes" id="UP000724874">
    <property type="component" value="Unassembled WGS sequence"/>
</dbReference>
<keyword evidence="2" id="KW-1185">Reference proteome</keyword>
<dbReference type="AlphaFoldDB" id="A0A9P5TIX6"/>
<reference evidence="1" key="1">
    <citation type="submission" date="2020-11" db="EMBL/GenBank/DDBJ databases">
        <authorList>
            <consortium name="DOE Joint Genome Institute"/>
            <person name="Ahrendt S."/>
            <person name="Riley R."/>
            <person name="Andreopoulos W."/>
            <person name="LaButti K."/>
            <person name="Pangilinan J."/>
            <person name="Ruiz-duenas F.J."/>
            <person name="Barrasa J.M."/>
            <person name="Sanchez-Garcia M."/>
            <person name="Camarero S."/>
            <person name="Miyauchi S."/>
            <person name="Serrano A."/>
            <person name="Linde D."/>
            <person name="Babiker R."/>
            <person name="Drula E."/>
            <person name="Ayuso-Fernandez I."/>
            <person name="Pacheco R."/>
            <person name="Padilla G."/>
            <person name="Ferreira P."/>
            <person name="Barriuso J."/>
            <person name="Kellner H."/>
            <person name="Castanera R."/>
            <person name="Alfaro M."/>
            <person name="Ramirez L."/>
            <person name="Pisabarro A.G."/>
            <person name="Kuo A."/>
            <person name="Tritt A."/>
            <person name="Lipzen A."/>
            <person name="He G."/>
            <person name="Yan M."/>
            <person name="Ng V."/>
            <person name="Cullen D."/>
            <person name="Martin F."/>
            <person name="Rosso M.-N."/>
            <person name="Henrissat B."/>
            <person name="Hibbett D."/>
            <person name="Martinez A.T."/>
            <person name="Grigoriev I.V."/>
        </authorList>
    </citation>
    <scope>NUCLEOTIDE SEQUENCE</scope>
    <source>
        <strain evidence="1">AH 44721</strain>
    </source>
</reference>
<comment type="caution">
    <text evidence="1">The sequence shown here is derived from an EMBL/GenBank/DDBJ whole genome shotgun (WGS) entry which is preliminary data.</text>
</comment>
<organism evidence="1 2">
    <name type="scientific">Gymnopilus junonius</name>
    <name type="common">Spectacular rustgill mushroom</name>
    <name type="synonym">Gymnopilus spectabilis subsp. junonius</name>
    <dbReference type="NCBI Taxonomy" id="109634"/>
    <lineage>
        <taxon>Eukaryota</taxon>
        <taxon>Fungi</taxon>
        <taxon>Dikarya</taxon>
        <taxon>Basidiomycota</taxon>
        <taxon>Agaricomycotina</taxon>
        <taxon>Agaricomycetes</taxon>
        <taxon>Agaricomycetidae</taxon>
        <taxon>Agaricales</taxon>
        <taxon>Agaricineae</taxon>
        <taxon>Hymenogastraceae</taxon>
        <taxon>Gymnopilus</taxon>
    </lineage>
</organism>
<protein>
    <submittedName>
        <fullName evidence="1">Uncharacterized protein</fullName>
    </submittedName>
</protein>
<name>A0A9P5TIX6_GYMJU</name>
<dbReference type="EMBL" id="JADNYJ010000138">
    <property type="protein sequence ID" value="KAF8880708.1"/>
    <property type="molecule type" value="Genomic_DNA"/>
</dbReference>
<evidence type="ECO:0000313" key="2">
    <source>
        <dbReference type="Proteomes" id="UP000724874"/>
    </source>
</evidence>
<proteinExistence type="predicted"/>
<gene>
    <name evidence="1" type="ORF">CPB84DRAFT_1873891</name>
</gene>
<dbReference type="OrthoDB" id="3011417at2759"/>
<evidence type="ECO:0000313" key="1">
    <source>
        <dbReference type="EMBL" id="KAF8880708.1"/>
    </source>
</evidence>